<evidence type="ECO:0000313" key="2">
    <source>
        <dbReference type="Proteomes" id="UP000184188"/>
    </source>
</evidence>
<sequence>MTSKTTYSTSSPYEEKFGYYRAVRTGSYIFVAGTTAVDPNSPASAPQVLFPGDARRQTVTALRECIAAIEAVAPEGGPGAASVVRVKMYVGRHEDCEAVGAGFREVLGKDQNGEDTRGTGTGTGLGAVATMIVVHGGFVHPDMLVEVEVDAVLRTP</sequence>
<proteinExistence type="predicted"/>
<dbReference type="EMBL" id="KV878348">
    <property type="protein sequence ID" value="OJJ44320.1"/>
    <property type="molecule type" value="Genomic_DNA"/>
</dbReference>
<evidence type="ECO:0000313" key="1">
    <source>
        <dbReference type="EMBL" id="OJJ44320.1"/>
    </source>
</evidence>
<dbReference type="InterPro" id="IPR006175">
    <property type="entry name" value="YjgF/YER057c/UK114"/>
</dbReference>
<dbReference type="PANTHER" id="PTHR43857:SF1">
    <property type="entry name" value="YJGH FAMILY PROTEIN"/>
    <property type="match status" value="1"/>
</dbReference>
<gene>
    <name evidence="1" type="ORF">ASPZODRAFT_135140</name>
</gene>
<keyword evidence="2" id="KW-1185">Reference proteome</keyword>
<dbReference type="AlphaFoldDB" id="A0A1L9SAV8"/>
<dbReference type="OrthoDB" id="686384at2759"/>
<dbReference type="Gene3D" id="3.30.1330.40">
    <property type="entry name" value="RutC-like"/>
    <property type="match status" value="1"/>
</dbReference>
<dbReference type="PANTHER" id="PTHR43857">
    <property type="entry name" value="BLR7761 PROTEIN"/>
    <property type="match status" value="1"/>
</dbReference>
<protein>
    <submittedName>
        <fullName evidence="1">Uncharacterized protein</fullName>
    </submittedName>
</protein>
<dbReference type="InterPro" id="IPR035959">
    <property type="entry name" value="RutC-like_sf"/>
</dbReference>
<accession>A0A1L9SAV8</accession>
<name>A0A1L9SAV8_9EURO</name>
<dbReference type="VEuPathDB" id="FungiDB:ASPZODRAFT_135140"/>
<dbReference type="RefSeq" id="XP_022578830.1">
    <property type="nucleotide sequence ID" value="XM_022723712.1"/>
</dbReference>
<dbReference type="GeneID" id="34610177"/>
<dbReference type="SUPFAM" id="SSF55298">
    <property type="entry name" value="YjgF-like"/>
    <property type="match status" value="1"/>
</dbReference>
<dbReference type="STRING" id="1073090.A0A1L9SAV8"/>
<dbReference type="Proteomes" id="UP000184188">
    <property type="component" value="Unassembled WGS sequence"/>
</dbReference>
<dbReference type="Pfam" id="PF01042">
    <property type="entry name" value="Ribonuc_L-PSP"/>
    <property type="match status" value="1"/>
</dbReference>
<organism evidence="1 2">
    <name type="scientific">Penicilliopsis zonata CBS 506.65</name>
    <dbReference type="NCBI Taxonomy" id="1073090"/>
    <lineage>
        <taxon>Eukaryota</taxon>
        <taxon>Fungi</taxon>
        <taxon>Dikarya</taxon>
        <taxon>Ascomycota</taxon>
        <taxon>Pezizomycotina</taxon>
        <taxon>Eurotiomycetes</taxon>
        <taxon>Eurotiomycetidae</taxon>
        <taxon>Eurotiales</taxon>
        <taxon>Aspergillaceae</taxon>
        <taxon>Penicilliopsis</taxon>
    </lineage>
</organism>
<reference evidence="2" key="1">
    <citation type="journal article" date="2017" name="Genome Biol.">
        <title>Comparative genomics reveals high biological diversity and specific adaptations in the industrially and medically important fungal genus Aspergillus.</title>
        <authorList>
            <person name="de Vries R.P."/>
            <person name="Riley R."/>
            <person name="Wiebenga A."/>
            <person name="Aguilar-Osorio G."/>
            <person name="Amillis S."/>
            <person name="Uchima C.A."/>
            <person name="Anderluh G."/>
            <person name="Asadollahi M."/>
            <person name="Askin M."/>
            <person name="Barry K."/>
            <person name="Battaglia E."/>
            <person name="Bayram O."/>
            <person name="Benocci T."/>
            <person name="Braus-Stromeyer S.A."/>
            <person name="Caldana C."/>
            <person name="Canovas D."/>
            <person name="Cerqueira G.C."/>
            <person name="Chen F."/>
            <person name="Chen W."/>
            <person name="Choi C."/>
            <person name="Clum A."/>
            <person name="Dos Santos R.A."/>
            <person name="Damasio A.R."/>
            <person name="Diallinas G."/>
            <person name="Emri T."/>
            <person name="Fekete E."/>
            <person name="Flipphi M."/>
            <person name="Freyberg S."/>
            <person name="Gallo A."/>
            <person name="Gournas C."/>
            <person name="Habgood R."/>
            <person name="Hainaut M."/>
            <person name="Harispe M.L."/>
            <person name="Henrissat B."/>
            <person name="Hilden K.S."/>
            <person name="Hope R."/>
            <person name="Hossain A."/>
            <person name="Karabika E."/>
            <person name="Karaffa L."/>
            <person name="Karanyi Z."/>
            <person name="Krasevec N."/>
            <person name="Kuo A."/>
            <person name="Kusch H."/>
            <person name="LaButti K."/>
            <person name="Lagendijk E.L."/>
            <person name="Lapidus A."/>
            <person name="Levasseur A."/>
            <person name="Lindquist E."/>
            <person name="Lipzen A."/>
            <person name="Logrieco A.F."/>
            <person name="MacCabe A."/>
            <person name="Maekelae M.R."/>
            <person name="Malavazi I."/>
            <person name="Melin P."/>
            <person name="Meyer V."/>
            <person name="Mielnichuk N."/>
            <person name="Miskei M."/>
            <person name="Molnar A.P."/>
            <person name="Mule G."/>
            <person name="Ngan C.Y."/>
            <person name="Orejas M."/>
            <person name="Orosz E."/>
            <person name="Ouedraogo J.P."/>
            <person name="Overkamp K.M."/>
            <person name="Park H.-S."/>
            <person name="Perrone G."/>
            <person name="Piumi F."/>
            <person name="Punt P.J."/>
            <person name="Ram A.F."/>
            <person name="Ramon A."/>
            <person name="Rauscher S."/>
            <person name="Record E."/>
            <person name="Riano-Pachon D.M."/>
            <person name="Robert V."/>
            <person name="Roehrig J."/>
            <person name="Ruller R."/>
            <person name="Salamov A."/>
            <person name="Salih N.S."/>
            <person name="Samson R.A."/>
            <person name="Sandor E."/>
            <person name="Sanguinetti M."/>
            <person name="Schuetze T."/>
            <person name="Sepcic K."/>
            <person name="Shelest E."/>
            <person name="Sherlock G."/>
            <person name="Sophianopoulou V."/>
            <person name="Squina F.M."/>
            <person name="Sun H."/>
            <person name="Susca A."/>
            <person name="Todd R.B."/>
            <person name="Tsang A."/>
            <person name="Unkles S.E."/>
            <person name="van de Wiele N."/>
            <person name="van Rossen-Uffink D."/>
            <person name="Oliveira J.V."/>
            <person name="Vesth T.C."/>
            <person name="Visser J."/>
            <person name="Yu J.-H."/>
            <person name="Zhou M."/>
            <person name="Andersen M.R."/>
            <person name="Archer D.B."/>
            <person name="Baker S.E."/>
            <person name="Benoit I."/>
            <person name="Brakhage A.A."/>
            <person name="Braus G.H."/>
            <person name="Fischer R."/>
            <person name="Frisvad J.C."/>
            <person name="Goldman G.H."/>
            <person name="Houbraken J."/>
            <person name="Oakley B."/>
            <person name="Pocsi I."/>
            <person name="Scazzocchio C."/>
            <person name="Seiboth B."/>
            <person name="vanKuyk P.A."/>
            <person name="Wortman J."/>
            <person name="Dyer P.S."/>
            <person name="Grigoriev I.V."/>
        </authorList>
    </citation>
    <scope>NUCLEOTIDE SEQUENCE [LARGE SCALE GENOMIC DNA]</scope>
    <source>
        <strain evidence="2">CBS 506.65</strain>
    </source>
</reference>